<keyword evidence="5 9" id="KW-1133">Transmembrane helix</keyword>
<protein>
    <recommendedName>
        <fullName evidence="9">Protoheme IX farnesyltransferase</fullName>
        <ecNumber evidence="9">2.5.1.141</ecNumber>
    </recommendedName>
    <alternativeName>
        <fullName evidence="9">Heme B farnesyltransferase</fullName>
    </alternativeName>
    <alternativeName>
        <fullName evidence="9">Heme O synthase</fullName>
    </alternativeName>
</protein>
<dbReference type="CDD" id="cd13957">
    <property type="entry name" value="PT_UbiA_Cox10"/>
    <property type="match status" value="1"/>
</dbReference>
<evidence type="ECO:0000313" key="10">
    <source>
        <dbReference type="EMBL" id="VFP77871.1"/>
    </source>
</evidence>
<dbReference type="AlphaFoldDB" id="A0A451CXB2"/>
<evidence type="ECO:0000256" key="4">
    <source>
        <dbReference type="ARBA" id="ARBA00022692"/>
    </source>
</evidence>
<comment type="function">
    <text evidence="9">Converts heme B (protoheme IX) to heme O by substitution of the vinyl group on carbon 2 of heme B porphyrin ring with a hydroxyethyl farnesyl side group.</text>
</comment>
<evidence type="ECO:0000256" key="8">
    <source>
        <dbReference type="ARBA" id="ARBA00047690"/>
    </source>
</evidence>
<evidence type="ECO:0000256" key="7">
    <source>
        <dbReference type="ARBA" id="ARBA00023136"/>
    </source>
</evidence>
<feature type="transmembrane region" description="Helical" evidence="9">
    <location>
        <begin position="225"/>
        <end position="244"/>
    </location>
</feature>
<organism evidence="10 11">
    <name type="scientific">Buchnera aphidicola</name>
    <name type="common">Cinara cf. splendens/pseudotsugae 3390</name>
    <dbReference type="NCBI Taxonomy" id="2518980"/>
    <lineage>
        <taxon>Bacteria</taxon>
        <taxon>Pseudomonadati</taxon>
        <taxon>Pseudomonadota</taxon>
        <taxon>Gammaproteobacteria</taxon>
        <taxon>Enterobacterales</taxon>
        <taxon>Erwiniaceae</taxon>
        <taxon>Buchnera</taxon>
    </lineage>
</organism>
<dbReference type="Proteomes" id="UP000294466">
    <property type="component" value="Chromosome"/>
</dbReference>
<feature type="transmembrane region" description="Helical" evidence="9">
    <location>
        <begin position="100"/>
        <end position="120"/>
    </location>
</feature>
<feature type="transmembrane region" description="Helical" evidence="9">
    <location>
        <begin position="283"/>
        <end position="305"/>
    </location>
</feature>
<dbReference type="Gene3D" id="1.10.357.140">
    <property type="entry name" value="UbiA prenyltransferase"/>
    <property type="match status" value="1"/>
</dbReference>
<evidence type="ECO:0000256" key="6">
    <source>
        <dbReference type="ARBA" id="ARBA00023133"/>
    </source>
</evidence>
<evidence type="ECO:0000256" key="2">
    <source>
        <dbReference type="ARBA" id="ARBA00022475"/>
    </source>
</evidence>
<comment type="pathway">
    <text evidence="9">Porphyrin-containing compound metabolism; heme O biosynthesis; heme O from protoheme: step 1/1.</text>
</comment>
<feature type="transmembrane region" description="Helical" evidence="9">
    <location>
        <begin position="28"/>
        <end position="48"/>
    </location>
</feature>
<dbReference type="GO" id="GO:0008495">
    <property type="term" value="F:protoheme IX farnesyltransferase activity"/>
    <property type="evidence" value="ECO:0007669"/>
    <property type="project" value="UniProtKB-UniRule"/>
</dbReference>
<evidence type="ECO:0000256" key="3">
    <source>
        <dbReference type="ARBA" id="ARBA00022679"/>
    </source>
</evidence>
<feature type="transmembrane region" description="Helical" evidence="9">
    <location>
        <begin position="250"/>
        <end position="271"/>
    </location>
</feature>
<comment type="miscellaneous">
    <text evidence="9">Carbon 2 of the heme B porphyrin ring is defined according to the Fischer nomenclature.</text>
</comment>
<comment type="similarity">
    <text evidence="9">Belongs to the UbiA prenyltransferase family. Protoheme IX farnesyltransferase subfamily.</text>
</comment>
<dbReference type="EC" id="2.5.1.141" evidence="9"/>
<dbReference type="InterPro" id="IPR006369">
    <property type="entry name" value="Protohaem_IX_farnesylTrfase"/>
</dbReference>
<dbReference type="HAMAP" id="MF_00154">
    <property type="entry name" value="CyoE_CtaB"/>
    <property type="match status" value="1"/>
</dbReference>
<evidence type="ECO:0000256" key="5">
    <source>
        <dbReference type="ARBA" id="ARBA00022989"/>
    </source>
</evidence>
<reference evidence="10 11" key="1">
    <citation type="submission" date="2019-02" db="EMBL/GenBank/DDBJ databases">
        <authorList>
            <person name="Manzano-Marin A."/>
            <person name="Manzano-Marin A."/>
        </authorList>
    </citation>
    <scope>NUCLEOTIDE SEQUENCE [LARGE SCALE GENOMIC DNA]</scope>
    <source>
        <strain evidence="10 11">BuCisplendens/pseudotsugae</strain>
    </source>
</reference>
<dbReference type="RefSeq" id="WP_154060888.1">
    <property type="nucleotide sequence ID" value="NZ_LR217692.1"/>
</dbReference>
<dbReference type="GO" id="GO:0048034">
    <property type="term" value="P:heme O biosynthetic process"/>
    <property type="evidence" value="ECO:0007669"/>
    <property type="project" value="UniProtKB-UniRule"/>
</dbReference>
<keyword evidence="6 9" id="KW-0350">Heme biosynthesis</keyword>
<dbReference type="EMBL" id="LR217692">
    <property type="protein sequence ID" value="VFP77871.1"/>
    <property type="molecule type" value="Genomic_DNA"/>
</dbReference>
<feature type="transmembrane region" description="Helical" evidence="9">
    <location>
        <begin position="54"/>
        <end position="79"/>
    </location>
</feature>
<sequence>MDFRSFTSLILKFFFSMKIYKIIQIFELIKPGIVLGNIISLSGGFFLASRGKLLKILFLKIILGIICIISSSCIFNNIIDRHLDKKMNRTKNRILCIYNNFKLLVFSFVLAVFLCFFGLYIFLKYVSFLCTIISMVGIFFYVILYSLWLKKKSCYSIFIGSVSGSLPPIIGYVAVSNKIDGCCVILFFIFAFWQIAHAYSILLYRHKDYQDANIPTIPTIYGFKYTKKCISICIMSIFLLNLLLYYFNYVHIFSCFYVNICVFFWFLFSIIHENYFISYKKWSRIMFFLSIFVIFFTSIVLSLNFF</sequence>
<dbReference type="PANTHER" id="PTHR43448">
    <property type="entry name" value="PROTOHEME IX FARNESYLTRANSFERASE, MITOCHONDRIAL"/>
    <property type="match status" value="1"/>
</dbReference>
<feature type="transmembrane region" description="Helical" evidence="9">
    <location>
        <begin position="155"/>
        <end position="173"/>
    </location>
</feature>
<name>A0A451CXB2_9GAMM</name>
<gene>
    <name evidence="9 10" type="primary">cyoE</name>
    <name evidence="10" type="ORF">BUCISPPS3390_299</name>
</gene>
<dbReference type="InterPro" id="IPR044878">
    <property type="entry name" value="UbiA_sf"/>
</dbReference>
<keyword evidence="7 9" id="KW-0472">Membrane</keyword>
<proteinExistence type="inferred from homology"/>
<dbReference type="PANTHER" id="PTHR43448:SF2">
    <property type="entry name" value="PROTOHEME IX FARNESYLTRANSFERASE, MITOCHONDRIAL"/>
    <property type="match status" value="1"/>
</dbReference>
<keyword evidence="3 9" id="KW-0808">Transferase</keyword>
<dbReference type="Pfam" id="PF01040">
    <property type="entry name" value="UbiA"/>
    <property type="match status" value="1"/>
</dbReference>
<comment type="catalytic activity">
    <reaction evidence="8 9">
        <text>heme b + (2E,6E)-farnesyl diphosphate + H2O = Fe(II)-heme o + diphosphate</text>
        <dbReference type="Rhea" id="RHEA:28070"/>
        <dbReference type="ChEBI" id="CHEBI:15377"/>
        <dbReference type="ChEBI" id="CHEBI:33019"/>
        <dbReference type="ChEBI" id="CHEBI:60344"/>
        <dbReference type="ChEBI" id="CHEBI:60530"/>
        <dbReference type="ChEBI" id="CHEBI:175763"/>
        <dbReference type="EC" id="2.5.1.141"/>
    </reaction>
</comment>
<comment type="subcellular location">
    <subcellularLocation>
        <location evidence="9">Cell membrane</location>
        <topology evidence="9">Multi-pass membrane protein</topology>
    </subcellularLocation>
    <subcellularLocation>
        <location evidence="1">Membrane</location>
        <topology evidence="1">Multi-pass membrane protein</topology>
    </subcellularLocation>
</comment>
<evidence type="ECO:0000256" key="9">
    <source>
        <dbReference type="HAMAP-Rule" id="MF_00154"/>
    </source>
</evidence>
<feature type="transmembrane region" description="Helical" evidence="9">
    <location>
        <begin position="185"/>
        <end position="204"/>
    </location>
</feature>
<accession>A0A451CXB2</accession>
<evidence type="ECO:0000256" key="1">
    <source>
        <dbReference type="ARBA" id="ARBA00004141"/>
    </source>
</evidence>
<dbReference type="OrthoDB" id="9814417at2"/>
<dbReference type="InterPro" id="IPR000537">
    <property type="entry name" value="UbiA_prenyltransferase"/>
</dbReference>
<dbReference type="GO" id="GO:0005886">
    <property type="term" value="C:plasma membrane"/>
    <property type="evidence" value="ECO:0007669"/>
    <property type="project" value="UniProtKB-SubCell"/>
</dbReference>
<evidence type="ECO:0000313" key="11">
    <source>
        <dbReference type="Proteomes" id="UP000294466"/>
    </source>
</evidence>
<keyword evidence="2 9" id="KW-1003">Cell membrane</keyword>
<keyword evidence="4 9" id="KW-0812">Transmembrane</keyword>
<feature type="transmembrane region" description="Helical" evidence="9">
    <location>
        <begin position="126"/>
        <end position="148"/>
    </location>
</feature>
<dbReference type="UniPathway" id="UPA00834">
    <property type="reaction ID" value="UER00712"/>
</dbReference>